<name>A0A1Y1RXF8_9SPIO</name>
<evidence type="ECO:0000259" key="2">
    <source>
        <dbReference type="Pfam" id="PF01973"/>
    </source>
</evidence>
<proteinExistence type="predicted"/>
<organism evidence="3 4">
    <name type="scientific">Marispirochaeta aestuarii</name>
    <dbReference type="NCBI Taxonomy" id="1963862"/>
    <lineage>
        <taxon>Bacteria</taxon>
        <taxon>Pseudomonadati</taxon>
        <taxon>Spirochaetota</taxon>
        <taxon>Spirochaetia</taxon>
        <taxon>Spirochaetales</taxon>
        <taxon>Spirochaetaceae</taxon>
        <taxon>Marispirochaeta</taxon>
    </lineage>
</organism>
<dbReference type="PANTHER" id="PTHR41786:SF1">
    <property type="entry name" value="6-HYDROXYMETHYLPTERIN DIPHOSPHOKINASE MPTE-LIKE DOMAIN-CONTAINING PROTEIN"/>
    <property type="match status" value="1"/>
</dbReference>
<dbReference type="InterPro" id="IPR002826">
    <property type="entry name" value="MptE-like"/>
</dbReference>
<feature type="region of interest" description="Disordered" evidence="1">
    <location>
        <begin position="1"/>
        <end position="21"/>
    </location>
</feature>
<protein>
    <recommendedName>
        <fullName evidence="2">6-hydroxymethylpterin diphosphokinase MptE-like domain-containing protein</fullName>
    </recommendedName>
</protein>
<dbReference type="PANTHER" id="PTHR41786">
    <property type="entry name" value="MOTILITY ACCESSORY FACTOR MAF"/>
    <property type="match status" value="1"/>
</dbReference>
<accession>A0A1Y1RXF8</accession>
<sequence length="566" mass="62704">MSSRNRGGSGRIHSGEDPGAAGNRFLHGGNVKLLEANLSILGRRFPEIARRVLAADPEPYIRFSSSKNGLQIVYETFGEREYPLHSTIDPSREARRLLQTAGNSGFTVVYGLGAAWHLEEFLNLNDREVLLIIDGPGRLRSFLSGRDYRKILEHPRFKMLLDPGPEELTDHLVHNYLPGLHGGFSFICLPALSIRRRERYEQLKRAADLALNQIRNDFSVQAHFGLLWSRNCIANLAYLQDFPAASDYLSLFEKSIKKAILVGAGPSLREDRELLLRTAADSMLIAVDTALPFLQQLDLKPDLVVSIDSQYYTLLHAMQPGSLDIPWAVTLSAPPALLRSLKKPFVFAGGIPLELALARKTGLPIMDTGGGNVLQAALSLALSAGMEELTVFGVDYSQPGGIPYAPATYVDRWFRLRETRTSPFLAQSLGFTFEGRRGQEIPEYNRLYPCPRLDRYRDNMAAYLKTCSGKLKIHGVSAPLLATGSTPSSGAQALQVLPTEETPKPSVLLREISEELRNNAPGTVQLLYPLISFLRKQRESSVAVTGEIIEEARSLFLKFVSLYAGE</sequence>
<dbReference type="EMBL" id="MWQY01000013">
    <property type="protein sequence ID" value="ORC34453.1"/>
    <property type="molecule type" value="Genomic_DNA"/>
</dbReference>
<reference evidence="3 4" key="1">
    <citation type="submission" date="2017-03" db="EMBL/GenBank/DDBJ databases">
        <title>Draft Genome sequence of Marispirochaeta sp. strain JC444.</title>
        <authorList>
            <person name="Shivani Y."/>
            <person name="Subhash Y."/>
            <person name="Sasikala C."/>
            <person name="Ramana C."/>
        </authorList>
    </citation>
    <scope>NUCLEOTIDE SEQUENCE [LARGE SCALE GENOMIC DNA]</scope>
    <source>
        <strain evidence="3 4">JC444</strain>
    </source>
</reference>
<gene>
    <name evidence="3" type="ORF">B4O97_12490</name>
</gene>
<dbReference type="STRING" id="1963862.B4O97_12490"/>
<dbReference type="Proteomes" id="UP000192343">
    <property type="component" value="Unassembled WGS sequence"/>
</dbReference>
<feature type="domain" description="6-hydroxymethylpterin diphosphokinase MptE-like" evidence="2">
    <location>
        <begin position="231"/>
        <end position="397"/>
    </location>
</feature>
<dbReference type="Pfam" id="PF01973">
    <property type="entry name" value="MptE-like"/>
    <property type="match status" value="1"/>
</dbReference>
<evidence type="ECO:0000256" key="1">
    <source>
        <dbReference type="SAM" id="MobiDB-lite"/>
    </source>
</evidence>
<comment type="caution">
    <text evidence="3">The sequence shown here is derived from an EMBL/GenBank/DDBJ whole genome shotgun (WGS) entry which is preliminary data.</text>
</comment>
<dbReference type="AlphaFoldDB" id="A0A1Y1RXF8"/>
<evidence type="ECO:0000313" key="3">
    <source>
        <dbReference type="EMBL" id="ORC34453.1"/>
    </source>
</evidence>
<evidence type="ECO:0000313" key="4">
    <source>
        <dbReference type="Proteomes" id="UP000192343"/>
    </source>
</evidence>
<keyword evidence="4" id="KW-1185">Reference proteome</keyword>